<evidence type="ECO:0000313" key="3">
    <source>
        <dbReference type="Proteomes" id="UP000185544"/>
    </source>
</evidence>
<accession>A0A1L6MXS1</accession>
<dbReference type="STRING" id="1882918.BCY86_06270"/>
<dbReference type="KEGG" id="pabo:BCY86_06270"/>
<proteinExistence type="predicted"/>
<evidence type="ECO:0000256" key="1">
    <source>
        <dbReference type="SAM" id="SignalP"/>
    </source>
</evidence>
<dbReference type="Proteomes" id="UP000185544">
    <property type="component" value="Chromosome"/>
</dbReference>
<keyword evidence="1" id="KW-0732">Signal</keyword>
<dbReference type="EMBL" id="CP016908">
    <property type="protein sequence ID" value="APS00324.1"/>
    <property type="molecule type" value="Genomic_DNA"/>
</dbReference>
<sequence length="210" mass="23517">MNLHIMILPPVFFLCFFFLLYQQAHAGTAIAISYPELVRTSEAIAMVFVEKKSCIQEKGYLSTLNEVVVVKPISDNLKEGNKLTIKTRGGEMGDLRQNVPGEATFVLQENALVFLTRDSHQPCIWWSKERAQGTYHIMPKGKERVLKTGDVDLLFALVPPSSGLSGQSNMSVIPATQQLEGRSVADSLFLQLQKDWHRLHKITISTSSTR</sequence>
<feature type="signal peptide" evidence="1">
    <location>
        <begin position="1"/>
        <end position="26"/>
    </location>
</feature>
<organism evidence="2 3">
    <name type="scientific">Pajaroellobacter abortibovis</name>
    <dbReference type="NCBI Taxonomy" id="1882918"/>
    <lineage>
        <taxon>Bacteria</taxon>
        <taxon>Pseudomonadati</taxon>
        <taxon>Myxococcota</taxon>
        <taxon>Polyangia</taxon>
        <taxon>Polyangiales</taxon>
        <taxon>Polyangiaceae</taxon>
    </lineage>
</organism>
<keyword evidence="3" id="KW-1185">Reference proteome</keyword>
<gene>
    <name evidence="2" type="ORF">BCY86_06270</name>
</gene>
<protein>
    <submittedName>
        <fullName evidence="2">Uncharacterized protein</fullName>
    </submittedName>
</protein>
<evidence type="ECO:0000313" key="2">
    <source>
        <dbReference type="EMBL" id="APS00324.1"/>
    </source>
</evidence>
<reference evidence="2 3" key="1">
    <citation type="submission" date="2016-08" db="EMBL/GenBank/DDBJ databases">
        <title>Identification and validation of antigenic proteins from Pajaroellobacter abortibovis using de-novo genome sequence assembly and reverse vaccinology.</title>
        <authorList>
            <person name="Welly B.T."/>
            <person name="Miller M.R."/>
            <person name="Stott J.L."/>
            <person name="Blanchard M.T."/>
            <person name="Islas-Trejo A.D."/>
            <person name="O'Rourke S.M."/>
            <person name="Young A.E."/>
            <person name="Medrano J.F."/>
            <person name="Van Eenennaam A.L."/>
        </authorList>
    </citation>
    <scope>NUCLEOTIDE SEQUENCE [LARGE SCALE GENOMIC DNA]</scope>
    <source>
        <strain evidence="2 3">BTF92-0548A/99-0131</strain>
    </source>
</reference>
<feature type="chain" id="PRO_5012905382" evidence="1">
    <location>
        <begin position="27"/>
        <end position="210"/>
    </location>
</feature>
<dbReference type="AlphaFoldDB" id="A0A1L6MXS1"/>
<name>A0A1L6MXS1_9BACT</name>